<evidence type="ECO:0000256" key="1">
    <source>
        <dbReference type="SAM" id="SignalP"/>
    </source>
</evidence>
<organism evidence="2">
    <name type="scientific">Cucumis melo</name>
    <name type="common">Muskmelon</name>
    <dbReference type="NCBI Taxonomy" id="3656"/>
    <lineage>
        <taxon>Eukaryota</taxon>
        <taxon>Viridiplantae</taxon>
        <taxon>Streptophyta</taxon>
        <taxon>Embryophyta</taxon>
        <taxon>Tracheophyta</taxon>
        <taxon>Spermatophyta</taxon>
        <taxon>Magnoliopsida</taxon>
        <taxon>eudicotyledons</taxon>
        <taxon>Gunneridae</taxon>
        <taxon>Pentapetalae</taxon>
        <taxon>rosids</taxon>
        <taxon>fabids</taxon>
        <taxon>Cucurbitales</taxon>
        <taxon>Cucurbitaceae</taxon>
        <taxon>Benincaseae</taxon>
        <taxon>Cucumis</taxon>
    </lineage>
</organism>
<accession>A0A9I9CD10</accession>
<dbReference type="EnsemblPlants" id="MELO3C001504.2.1">
    <property type="protein sequence ID" value="MELO3C001504.2.1"/>
    <property type="gene ID" value="MELO3C001504.2"/>
</dbReference>
<keyword evidence="1" id="KW-0732">Signal</keyword>
<sequence length="47" mass="5222">MRRCGTTQASLWACLIWLPLTYALAACPNKTIIIICEAPECLDKRGI</sequence>
<reference evidence="2" key="1">
    <citation type="submission" date="2023-03" db="UniProtKB">
        <authorList>
            <consortium name="EnsemblPlants"/>
        </authorList>
    </citation>
    <scope>IDENTIFICATION</scope>
</reference>
<protein>
    <submittedName>
        <fullName evidence="2">Uncharacterized protein</fullName>
    </submittedName>
</protein>
<dbReference type="Gramene" id="MELO3C001504.2.1">
    <property type="protein sequence ID" value="MELO3C001504.2.1"/>
    <property type="gene ID" value="MELO3C001504.2"/>
</dbReference>
<feature type="signal peptide" evidence="1">
    <location>
        <begin position="1"/>
        <end position="25"/>
    </location>
</feature>
<dbReference type="PROSITE" id="PS51257">
    <property type="entry name" value="PROKAR_LIPOPROTEIN"/>
    <property type="match status" value="1"/>
</dbReference>
<name>A0A9I9CD10_CUCME</name>
<feature type="chain" id="PRO_5039917811" evidence="1">
    <location>
        <begin position="26"/>
        <end position="47"/>
    </location>
</feature>
<dbReference type="AlphaFoldDB" id="A0A9I9CD10"/>
<evidence type="ECO:0000313" key="2">
    <source>
        <dbReference type="EnsemblPlants" id="MELO3C001504.2.1"/>
    </source>
</evidence>
<proteinExistence type="predicted"/>